<evidence type="ECO:0000313" key="1">
    <source>
        <dbReference type="EMBL" id="MDJ1651761.1"/>
    </source>
</evidence>
<name>A0ABT7DQE4_9ACTN</name>
<reference evidence="1 2" key="1">
    <citation type="submission" date="2023-05" db="EMBL/GenBank/DDBJ databases">
        <title>Gordonibacter KGMB12511T sp. nov., isolated from faeces of healthy Korean.</title>
        <authorList>
            <person name="Kim H.S."/>
            <person name="Kim J.-S."/>
            <person name="Suh M.K."/>
            <person name="Eom M.K."/>
            <person name="Do H.E."/>
            <person name="Lee J.-S."/>
        </authorList>
    </citation>
    <scope>NUCLEOTIDE SEQUENCE [LARGE SCALE GENOMIC DNA]</scope>
    <source>
        <strain evidence="1 2">KGMB12511</strain>
    </source>
</reference>
<protein>
    <submittedName>
        <fullName evidence="1">Type II toxin-antitoxin system HicB family antitoxin</fullName>
    </submittedName>
</protein>
<dbReference type="Proteomes" id="UP001232750">
    <property type="component" value="Unassembled WGS sequence"/>
</dbReference>
<accession>A0ABT7DQE4</accession>
<dbReference type="InterPro" id="IPR035069">
    <property type="entry name" value="TTHA1013/TTHA0281-like"/>
</dbReference>
<proteinExistence type="predicted"/>
<dbReference type="EMBL" id="JASJEU010000025">
    <property type="protein sequence ID" value="MDJ1651761.1"/>
    <property type="molecule type" value="Genomic_DNA"/>
</dbReference>
<gene>
    <name evidence="1" type="ORF">QNJ86_13200</name>
</gene>
<keyword evidence="2" id="KW-1185">Reference proteome</keyword>
<dbReference type="SUPFAM" id="SSF143100">
    <property type="entry name" value="TTHA1013/TTHA0281-like"/>
    <property type="match status" value="1"/>
</dbReference>
<sequence length="97" mass="10551">MNELPCSNNVSNAINTLTYKGYTALVSFDAEGEYLHGSVSGIRDVIYFEAHDAKEVSTAFHEAVDDYLEFCAAKGKQPDKPFNLNKAAAVDSTLGNE</sequence>
<evidence type="ECO:0000313" key="2">
    <source>
        <dbReference type="Proteomes" id="UP001232750"/>
    </source>
</evidence>
<organism evidence="1 2">
    <name type="scientific">Gordonibacter faecis</name>
    <dbReference type="NCBI Taxonomy" id="3047475"/>
    <lineage>
        <taxon>Bacteria</taxon>
        <taxon>Bacillati</taxon>
        <taxon>Actinomycetota</taxon>
        <taxon>Coriobacteriia</taxon>
        <taxon>Eggerthellales</taxon>
        <taxon>Eggerthellaceae</taxon>
        <taxon>Gordonibacter</taxon>
    </lineage>
</organism>
<comment type="caution">
    <text evidence="1">The sequence shown here is derived from an EMBL/GenBank/DDBJ whole genome shotgun (WGS) entry which is preliminary data.</text>
</comment>
<dbReference type="RefSeq" id="WP_283833113.1">
    <property type="nucleotide sequence ID" value="NZ_JASJEU010000025.1"/>
</dbReference>